<keyword evidence="5 6" id="KW-0694">RNA-binding</keyword>
<evidence type="ECO:0000256" key="2">
    <source>
        <dbReference type="ARBA" id="ARBA00022722"/>
    </source>
</evidence>
<keyword evidence="1 6" id="KW-0819">tRNA processing</keyword>
<dbReference type="InterPro" id="IPR000100">
    <property type="entry name" value="RNase_P"/>
</dbReference>
<dbReference type="PANTHER" id="PTHR33992:SF1">
    <property type="entry name" value="RIBONUCLEASE P PROTEIN COMPONENT"/>
    <property type="match status" value="1"/>
</dbReference>
<evidence type="ECO:0000256" key="5">
    <source>
        <dbReference type="ARBA" id="ARBA00022884"/>
    </source>
</evidence>
<dbReference type="Pfam" id="PF00825">
    <property type="entry name" value="Ribonuclease_P"/>
    <property type="match status" value="1"/>
</dbReference>
<accession>F5YLD4</accession>
<dbReference type="GO" id="GO:0004526">
    <property type="term" value="F:ribonuclease P activity"/>
    <property type="evidence" value="ECO:0007669"/>
    <property type="project" value="UniProtKB-UniRule"/>
</dbReference>
<keyword evidence="9" id="KW-1185">Reference proteome</keyword>
<dbReference type="AlphaFoldDB" id="F5YLD4"/>
<reference evidence="8 9" key="2">
    <citation type="journal article" date="2011" name="ISME J.">
        <title>RNA-seq reveals cooperative metabolic interactions between two termite-gut spirochete species in co-culture.</title>
        <authorList>
            <person name="Rosenthal A.Z."/>
            <person name="Matson E.G."/>
            <person name="Eldar A."/>
            <person name="Leadbetter J.R."/>
        </authorList>
    </citation>
    <scope>NUCLEOTIDE SEQUENCE [LARGE SCALE GENOMIC DNA]</scope>
    <source>
        <strain evidence="9">ATCC BAA-887 / DSM 12427 / ZAS-2</strain>
    </source>
</reference>
<reference evidence="9" key="1">
    <citation type="submission" date="2009-12" db="EMBL/GenBank/DDBJ databases">
        <title>Complete sequence of Treponema primitia strain ZAS-2.</title>
        <authorList>
            <person name="Tetu S.G."/>
            <person name="Matson E."/>
            <person name="Ren Q."/>
            <person name="Seshadri R."/>
            <person name="Elbourne L."/>
            <person name="Hassan K.A."/>
            <person name="Durkin A."/>
            <person name="Radune D."/>
            <person name="Mohamoud Y."/>
            <person name="Shay R."/>
            <person name="Jin S."/>
            <person name="Zhang X."/>
            <person name="Lucey K."/>
            <person name="Ballor N.R."/>
            <person name="Ottesen E."/>
            <person name="Rosenthal R."/>
            <person name="Allen A."/>
            <person name="Leadbetter J.R."/>
            <person name="Paulsen I.T."/>
        </authorList>
    </citation>
    <scope>NUCLEOTIDE SEQUENCE [LARGE SCALE GENOMIC DNA]</scope>
    <source>
        <strain evidence="9">ATCC BAA-887 / DSM 12427 / ZAS-2</strain>
    </source>
</reference>
<dbReference type="RefSeq" id="WP_015709512.1">
    <property type="nucleotide sequence ID" value="NC_015578.1"/>
</dbReference>
<dbReference type="STRING" id="545694.TREPR_0505"/>
<sequence length="134" mass="15755">MKKAGPEGDSGNFQEEFRGKFRFRRIERLKRREEIGAVFNHRKGVSCQGAKLFRLENGLPYNRIAFTFARKYGNAVERNRSRRVSREAYRYIRNRLIGGFDLVLLVYPGKDFLKDRSRQMEALFSRAGLLTETE</sequence>
<dbReference type="HAMAP" id="MF_00227">
    <property type="entry name" value="RNase_P"/>
    <property type="match status" value="1"/>
</dbReference>
<comment type="function">
    <text evidence="6">RNaseP catalyzes the removal of the 5'-leader sequence from pre-tRNA to produce the mature 5'-terminus. It can also cleave other RNA substrates such as 4.5S RNA. The protein component plays an auxiliary but essential role in vivo by binding to the 5'-leader sequence and broadening the substrate specificity of the ribozyme.</text>
</comment>
<protein>
    <recommendedName>
        <fullName evidence="6 7">Ribonuclease P protein component</fullName>
        <shortName evidence="6">RNase P protein</shortName>
        <shortName evidence="6">RNaseP protein</shortName>
        <ecNumber evidence="6 7">3.1.26.5</ecNumber>
    </recommendedName>
    <alternativeName>
        <fullName evidence="6">Protein C5</fullName>
    </alternativeName>
</protein>
<dbReference type="SUPFAM" id="SSF54211">
    <property type="entry name" value="Ribosomal protein S5 domain 2-like"/>
    <property type="match status" value="1"/>
</dbReference>
<evidence type="ECO:0000313" key="8">
    <source>
        <dbReference type="EMBL" id="AEF86763.1"/>
    </source>
</evidence>
<comment type="subunit">
    <text evidence="6">Consists of a catalytic RNA component (M1 or rnpB) and a protein subunit.</text>
</comment>
<comment type="catalytic activity">
    <reaction evidence="6">
        <text>Endonucleolytic cleavage of RNA, removing 5'-extranucleotides from tRNA precursor.</text>
        <dbReference type="EC" id="3.1.26.5"/>
    </reaction>
</comment>
<dbReference type="HOGENOM" id="CLU_117179_9_4_12"/>
<name>F5YLD4_TREPZ</name>
<dbReference type="PANTHER" id="PTHR33992">
    <property type="entry name" value="RIBONUCLEASE P PROTEIN COMPONENT"/>
    <property type="match status" value="1"/>
</dbReference>
<dbReference type="GO" id="GO:0042781">
    <property type="term" value="F:3'-tRNA processing endoribonuclease activity"/>
    <property type="evidence" value="ECO:0007669"/>
    <property type="project" value="TreeGrafter"/>
</dbReference>
<evidence type="ECO:0000256" key="1">
    <source>
        <dbReference type="ARBA" id="ARBA00022694"/>
    </source>
</evidence>
<evidence type="ECO:0000256" key="6">
    <source>
        <dbReference type="HAMAP-Rule" id="MF_00227"/>
    </source>
</evidence>
<dbReference type="Proteomes" id="UP000009223">
    <property type="component" value="Chromosome"/>
</dbReference>
<dbReference type="Gene3D" id="3.30.230.10">
    <property type="match status" value="1"/>
</dbReference>
<gene>
    <name evidence="6 8" type="primary">rnpA</name>
    <name evidence="8" type="ordered locus">TREPR_0505</name>
</gene>
<comment type="similarity">
    <text evidence="6">Belongs to the RnpA family.</text>
</comment>
<keyword evidence="4 6" id="KW-0378">Hydrolase</keyword>
<dbReference type="EC" id="3.1.26.5" evidence="6 7"/>
<organism evidence="8 9">
    <name type="scientific">Treponema primitia (strain ATCC BAA-887 / DSM 12427 / ZAS-2)</name>
    <dbReference type="NCBI Taxonomy" id="545694"/>
    <lineage>
        <taxon>Bacteria</taxon>
        <taxon>Pseudomonadati</taxon>
        <taxon>Spirochaetota</taxon>
        <taxon>Spirochaetia</taxon>
        <taxon>Spirochaetales</taxon>
        <taxon>Treponemataceae</taxon>
        <taxon>Treponema</taxon>
    </lineage>
</organism>
<dbReference type="InterPro" id="IPR020568">
    <property type="entry name" value="Ribosomal_Su5_D2-typ_SF"/>
</dbReference>
<evidence type="ECO:0000256" key="7">
    <source>
        <dbReference type="NCBIfam" id="TIGR00188"/>
    </source>
</evidence>
<evidence type="ECO:0000256" key="3">
    <source>
        <dbReference type="ARBA" id="ARBA00022759"/>
    </source>
</evidence>
<dbReference type="GO" id="GO:0000049">
    <property type="term" value="F:tRNA binding"/>
    <property type="evidence" value="ECO:0007669"/>
    <property type="project" value="UniProtKB-UniRule"/>
</dbReference>
<dbReference type="EMBL" id="CP001843">
    <property type="protein sequence ID" value="AEF86763.1"/>
    <property type="molecule type" value="Genomic_DNA"/>
</dbReference>
<evidence type="ECO:0000256" key="4">
    <source>
        <dbReference type="ARBA" id="ARBA00022801"/>
    </source>
</evidence>
<dbReference type="KEGG" id="tpi:TREPR_0505"/>
<keyword evidence="3 6" id="KW-0255">Endonuclease</keyword>
<dbReference type="NCBIfam" id="TIGR00188">
    <property type="entry name" value="rnpA"/>
    <property type="match status" value="1"/>
</dbReference>
<evidence type="ECO:0000313" key="9">
    <source>
        <dbReference type="Proteomes" id="UP000009223"/>
    </source>
</evidence>
<dbReference type="InterPro" id="IPR014721">
    <property type="entry name" value="Ribsml_uS5_D2-typ_fold_subgr"/>
</dbReference>
<proteinExistence type="inferred from homology"/>
<dbReference type="eggNOG" id="COG0594">
    <property type="taxonomic scope" value="Bacteria"/>
</dbReference>
<dbReference type="GO" id="GO:0030677">
    <property type="term" value="C:ribonuclease P complex"/>
    <property type="evidence" value="ECO:0007669"/>
    <property type="project" value="TreeGrafter"/>
</dbReference>
<dbReference type="GO" id="GO:0001682">
    <property type="term" value="P:tRNA 5'-leader removal"/>
    <property type="evidence" value="ECO:0007669"/>
    <property type="project" value="UniProtKB-UniRule"/>
</dbReference>
<keyword evidence="2 6" id="KW-0540">Nuclease</keyword>